<reference evidence="1 2" key="1">
    <citation type="journal article" date="2016" name="Mol. Biol. Evol.">
        <title>Comparative Genomics of Early-Diverging Mushroom-Forming Fungi Provides Insights into the Origins of Lignocellulose Decay Capabilities.</title>
        <authorList>
            <person name="Nagy L.G."/>
            <person name="Riley R."/>
            <person name="Tritt A."/>
            <person name="Adam C."/>
            <person name="Daum C."/>
            <person name="Floudas D."/>
            <person name="Sun H."/>
            <person name="Yadav J.S."/>
            <person name="Pangilinan J."/>
            <person name="Larsson K.H."/>
            <person name="Matsuura K."/>
            <person name="Barry K."/>
            <person name="Labutti K."/>
            <person name="Kuo R."/>
            <person name="Ohm R.A."/>
            <person name="Bhattacharya S.S."/>
            <person name="Shirouzu T."/>
            <person name="Yoshinaga Y."/>
            <person name="Martin F.M."/>
            <person name="Grigoriev I.V."/>
            <person name="Hibbett D.S."/>
        </authorList>
    </citation>
    <scope>NUCLEOTIDE SEQUENCE [LARGE SCALE GENOMIC DNA]</scope>
    <source>
        <strain evidence="1 2">TUFC12733</strain>
    </source>
</reference>
<dbReference type="EMBL" id="KV417267">
    <property type="protein sequence ID" value="KZP01381.1"/>
    <property type="molecule type" value="Genomic_DNA"/>
</dbReference>
<proteinExistence type="predicted"/>
<dbReference type="AlphaFoldDB" id="A0A167RXG1"/>
<keyword evidence="2" id="KW-1185">Reference proteome</keyword>
<evidence type="ECO:0000313" key="1">
    <source>
        <dbReference type="EMBL" id="KZP01381.1"/>
    </source>
</evidence>
<accession>A0A167RXG1</accession>
<name>A0A167RXG1_CALVF</name>
<protein>
    <submittedName>
        <fullName evidence="1">Uncharacterized protein</fullName>
    </submittedName>
</protein>
<dbReference type="Proteomes" id="UP000076738">
    <property type="component" value="Unassembled WGS sequence"/>
</dbReference>
<sequence length="212" mass="22884">MTSTIASTSTDLHNWVGCTLSSTEYASYLSALSSHASRSSPPAPEIKPYPDAVYLNYQSFGISCLFTPLEGYAPPKFAQSTSELDGTQLRLGSIDVYNPGEQKGKVKQPSYAAFSALPYTFTPRSGSPPRPPFQITQNTLGKEFVLALGEPGRKGGGGGPKAGNIGIWCEWSEEGVMVEFEAGEASVVQNWEKGGEKVWKVMTVFERGKSVR</sequence>
<evidence type="ECO:0000313" key="2">
    <source>
        <dbReference type="Proteomes" id="UP000076738"/>
    </source>
</evidence>
<organism evidence="1 2">
    <name type="scientific">Calocera viscosa (strain TUFC12733)</name>
    <dbReference type="NCBI Taxonomy" id="1330018"/>
    <lineage>
        <taxon>Eukaryota</taxon>
        <taxon>Fungi</taxon>
        <taxon>Dikarya</taxon>
        <taxon>Basidiomycota</taxon>
        <taxon>Agaricomycotina</taxon>
        <taxon>Dacrymycetes</taxon>
        <taxon>Dacrymycetales</taxon>
        <taxon>Dacrymycetaceae</taxon>
        <taxon>Calocera</taxon>
    </lineage>
</organism>
<gene>
    <name evidence="1" type="ORF">CALVIDRAFT_543913</name>
</gene>
<dbReference type="OrthoDB" id="2224399at2759"/>